<protein>
    <recommendedName>
        <fullName evidence="3">DUF2442 domain-containing protein</fullName>
    </recommendedName>
</protein>
<dbReference type="Gene3D" id="3.30.2020.10">
    <property type="entry name" value="NE0471-like N-terminal domain"/>
    <property type="match status" value="1"/>
</dbReference>
<feature type="compositionally biased region" description="Basic and acidic residues" evidence="1">
    <location>
        <begin position="97"/>
        <end position="106"/>
    </location>
</feature>
<dbReference type="AlphaFoldDB" id="A0A450T1C8"/>
<dbReference type="InterPro" id="IPR036782">
    <property type="entry name" value="NE0471-like_N"/>
</dbReference>
<proteinExistence type="predicted"/>
<gene>
    <name evidence="2" type="ORF">BECKFW1821B_GA0114236_105333</name>
</gene>
<evidence type="ECO:0008006" key="3">
    <source>
        <dbReference type="Google" id="ProtNLM"/>
    </source>
</evidence>
<accession>A0A450T1C8</accession>
<sequence length="106" mass="11781">MNLNDVTAIGYRGDYVYHIAFDDGVSRNVDFSEYLDSGPVFEPLKDPDFFREATMEGGTIAWPSGADIAPEALYGKIIHGQETGRRKSGMDWNSTPEYDHETASAQ</sequence>
<dbReference type="SUPFAM" id="SSF143880">
    <property type="entry name" value="NE0471 N-terminal domain-like"/>
    <property type="match status" value="1"/>
</dbReference>
<name>A0A450T1C8_9GAMM</name>
<reference evidence="2" key="1">
    <citation type="submission" date="2019-02" db="EMBL/GenBank/DDBJ databases">
        <authorList>
            <person name="Gruber-Vodicka R. H."/>
            <person name="Seah K. B. B."/>
        </authorList>
    </citation>
    <scope>NUCLEOTIDE SEQUENCE</scope>
    <source>
        <strain evidence="2">BECK_BZ106</strain>
    </source>
</reference>
<evidence type="ECO:0000313" key="2">
    <source>
        <dbReference type="EMBL" id="VFJ60085.1"/>
    </source>
</evidence>
<dbReference type="InterPro" id="IPR018841">
    <property type="entry name" value="DUF2442"/>
</dbReference>
<dbReference type="Pfam" id="PF10387">
    <property type="entry name" value="DUF2442"/>
    <property type="match status" value="1"/>
</dbReference>
<feature type="region of interest" description="Disordered" evidence="1">
    <location>
        <begin position="83"/>
        <end position="106"/>
    </location>
</feature>
<dbReference type="EMBL" id="CAADFD010000053">
    <property type="protein sequence ID" value="VFJ60085.1"/>
    <property type="molecule type" value="Genomic_DNA"/>
</dbReference>
<organism evidence="2">
    <name type="scientific">Candidatus Kentrum sp. FW</name>
    <dbReference type="NCBI Taxonomy" id="2126338"/>
    <lineage>
        <taxon>Bacteria</taxon>
        <taxon>Pseudomonadati</taxon>
        <taxon>Pseudomonadota</taxon>
        <taxon>Gammaproteobacteria</taxon>
        <taxon>Candidatus Kentrum</taxon>
    </lineage>
</organism>
<evidence type="ECO:0000256" key="1">
    <source>
        <dbReference type="SAM" id="MobiDB-lite"/>
    </source>
</evidence>